<sequence length="50" mass="5613">MALSPTFLKLNFNSHEISTPCFVVDKNLLAKNLAILSRVREKTGRKILLA</sequence>
<gene>
    <name evidence="1" type="ORF">EPICR_130004</name>
</gene>
<organism evidence="1">
    <name type="scientific">uncultured Desulfobacteraceae bacterium</name>
    <dbReference type="NCBI Taxonomy" id="218296"/>
    <lineage>
        <taxon>Bacteria</taxon>
        <taxon>Pseudomonadati</taxon>
        <taxon>Thermodesulfobacteriota</taxon>
        <taxon>Desulfobacteria</taxon>
        <taxon>Desulfobacterales</taxon>
        <taxon>Desulfobacteraceae</taxon>
        <taxon>environmental samples</taxon>
    </lineage>
</organism>
<name>A0A484HFA9_9BACT</name>
<dbReference type="EMBL" id="CAACVI010000005">
    <property type="protein sequence ID" value="VEN73187.1"/>
    <property type="molecule type" value="Genomic_DNA"/>
</dbReference>
<proteinExistence type="predicted"/>
<dbReference type="AlphaFoldDB" id="A0A484HFA9"/>
<accession>A0A484HFA9</accession>
<evidence type="ECO:0000313" key="1">
    <source>
        <dbReference type="EMBL" id="VEN73187.1"/>
    </source>
</evidence>
<protein>
    <submittedName>
        <fullName evidence="1">Uncharacterized protein</fullName>
    </submittedName>
</protein>
<reference evidence="1" key="1">
    <citation type="submission" date="2019-01" db="EMBL/GenBank/DDBJ databases">
        <authorList>
            <consortium name="Genoscope - CEA"/>
            <person name="William W."/>
        </authorList>
    </citation>
    <scope>NUCLEOTIDE SEQUENCE</scope>
    <source>
        <strain evidence="1">CR-1</strain>
    </source>
</reference>